<organism evidence="1 2">
    <name type="scientific">Neophaeococcomyces mojaviensis</name>
    <dbReference type="NCBI Taxonomy" id="3383035"/>
    <lineage>
        <taxon>Eukaryota</taxon>
        <taxon>Fungi</taxon>
        <taxon>Dikarya</taxon>
        <taxon>Ascomycota</taxon>
        <taxon>Pezizomycotina</taxon>
        <taxon>Eurotiomycetes</taxon>
        <taxon>Chaetothyriomycetidae</taxon>
        <taxon>Chaetothyriales</taxon>
        <taxon>Chaetothyriales incertae sedis</taxon>
        <taxon>Neophaeococcomyces</taxon>
    </lineage>
</organism>
<evidence type="ECO:0000313" key="1">
    <source>
        <dbReference type="EMBL" id="KAJ9656726.1"/>
    </source>
</evidence>
<accession>A0ACC3A846</accession>
<protein>
    <submittedName>
        <fullName evidence="1">Uncharacterized protein</fullName>
    </submittedName>
</protein>
<sequence length="67" mass="7696">MSNKIKSLFSSSKKKEEFSSLAYENTRGGLEPNQAKSHNGQSESKPAKDKKTAYERWVAEKREEMEK</sequence>
<gene>
    <name evidence="1" type="ORF">H2198_004730</name>
</gene>
<keyword evidence="2" id="KW-1185">Reference proteome</keyword>
<reference evidence="1" key="1">
    <citation type="submission" date="2022-10" db="EMBL/GenBank/DDBJ databases">
        <title>Culturing micro-colonial fungi from biological soil crusts in the Mojave desert and describing Neophaeococcomyces mojavensis, and introducing the new genera and species Taxawa tesnikishii.</title>
        <authorList>
            <person name="Kurbessoian T."/>
            <person name="Stajich J.E."/>
        </authorList>
    </citation>
    <scope>NUCLEOTIDE SEQUENCE</scope>
    <source>
        <strain evidence="1">JES_112</strain>
    </source>
</reference>
<comment type="caution">
    <text evidence="1">The sequence shown here is derived from an EMBL/GenBank/DDBJ whole genome shotgun (WGS) entry which is preliminary data.</text>
</comment>
<name>A0ACC3A846_9EURO</name>
<dbReference type="EMBL" id="JAPDRQ010000073">
    <property type="protein sequence ID" value="KAJ9656726.1"/>
    <property type="molecule type" value="Genomic_DNA"/>
</dbReference>
<proteinExistence type="predicted"/>
<dbReference type="Proteomes" id="UP001172386">
    <property type="component" value="Unassembled WGS sequence"/>
</dbReference>
<evidence type="ECO:0000313" key="2">
    <source>
        <dbReference type="Proteomes" id="UP001172386"/>
    </source>
</evidence>